<dbReference type="Gene3D" id="3.40.50.150">
    <property type="entry name" value="Vaccinia Virus protein VP39"/>
    <property type="match status" value="1"/>
</dbReference>
<accession>A0A1D9PY74</accession>
<protein>
    <recommendedName>
        <fullName evidence="1">Methyltransferase domain-containing protein</fullName>
    </recommendedName>
</protein>
<evidence type="ECO:0000313" key="2">
    <source>
        <dbReference type="EMBL" id="APA07640.1"/>
    </source>
</evidence>
<feature type="domain" description="Methyltransferase" evidence="1">
    <location>
        <begin position="48"/>
        <end position="105"/>
    </location>
</feature>
<dbReference type="InterPro" id="IPR029063">
    <property type="entry name" value="SAM-dependent_MTases_sf"/>
</dbReference>
<reference evidence="3" key="1">
    <citation type="journal article" date="2017" name="Genome Biol. Evol.">
        <title>The complete genome sequence of the phytopathogenic fungus Sclerotinia sclerotiorum reveals insights into the genome architecture of broad host range pathogens.</title>
        <authorList>
            <person name="Derbyshire M."/>
            <person name="Denton-Giles M."/>
            <person name="Hegedus D."/>
            <person name="Seifbarghy S."/>
            <person name="Rollins J."/>
            <person name="van Kan J."/>
            <person name="Seidl M.F."/>
            <person name="Faino L."/>
            <person name="Mbengue M."/>
            <person name="Navaud O."/>
            <person name="Raffaele S."/>
            <person name="Hammond-Kosack K."/>
            <person name="Heard S."/>
            <person name="Oliver R."/>
        </authorList>
    </citation>
    <scope>NUCLEOTIDE SEQUENCE [LARGE SCALE GENOMIC DNA]</scope>
    <source>
        <strain evidence="3">ATCC 18683 / 1980 / Ss-1</strain>
    </source>
</reference>
<dbReference type="VEuPathDB" id="FungiDB:sscle_03g024100"/>
<dbReference type="AlphaFoldDB" id="A0A1D9PY74"/>
<dbReference type="CDD" id="cd02440">
    <property type="entry name" value="AdoMet_MTases"/>
    <property type="match status" value="1"/>
</dbReference>
<dbReference type="InterPro" id="IPR041698">
    <property type="entry name" value="Methyltransf_25"/>
</dbReference>
<dbReference type="EMBL" id="CP017816">
    <property type="protein sequence ID" value="APA07640.1"/>
    <property type="molecule type" value="Genomic_DNA"/>
</dbReference>
<dbReference type="KEGG" id="ssl:SS1G_00835"/>
<evidence type="ECO:0000313" key="3">
    <source>
        <dbReference type="Proteomes" id="UP000177798"/>
    </source>
</evidence>
<evidence type="ECO:0000259" key="1">
    <source>
        <dbReference type="Pfam" id="PF13649"/>
    </source>
</evidence>
<proteinExistence type="predicted"/>
<dbReference type="RefSeq" id="XP_001598746.1">
    <property type="nucleotide sequence ID" value="XM_001598696.1"/>
</dbReference>
<name>A0A1D9PY74_SCLS1</name>
<dbReference type="SUPFAM" id="SSF53335">
    <property type="entry name" value="S-adenosyl-L-methionine-dependent methyltransferases"/>
    <property type="match status" value="1"/>
</dbReference>
<gene>
    <name evidence="2" type="ORF">sscle_03g024100</name>
</gene>
<organism evidence="2 3">
    <name type="scientific">Sclerotinia sclerotiorum (strain ATCC 18683 / 1980 / Ss-1)</name>
    <name type="common">White mold</name>
    <name type="synonym">Whetzelinia sclerotiorum</name>
    <dbReference type="NCBI Taxonomy" id="665079"/>
    <lineage>
        <taxon>Eukaryota</taxon>
        <taxon>Fungi</taxon>
        <taxon>Dikarya</taxon>
        <taxon>Ascomycota</taxon>
        <taxon>Pezizomycotina</taxon>
        <taxon>Leotiomycetes</taxon>
        <taxon>Helotiales</taxon>
        <taxon>Sclerotiniaceae</taxon>
        <taxon>Sclerotinia</taxon>
    </lineage>
</organism>
<dbReference type="Pfam" id="PF13649">
    <property type="entry name" value="Methyltransf_25"/>
    <property type="match status" value="1"/>
</dbReference>
<dbReference type="OrthoDB" id="10017101at2759"/>
<dbReference type="Proteomes" id="UP000177798">
    <property type="component" value="Chromosome 3"/>
</dbReference>
<sequence>MSAAYVLRKADDIIEQDRLDAKVAAIVEMIGGFPLLTPLQTLDNISKVVDVGCGTGVATVQIATLLPSTTIYGLDLSPVPEASKDMAPGNVVWAQGNALDVDYDQPGNDIMSREIFTP</sequence>